<comment type="caution">
    <text evidence="1">The sequence shown here is derived from an EMBL/GenBank/DDBJ whole genome shotgun (WGS) entry which is preliminary data.</text>
</comment>
<dbReference type="OrthoDB" id="9802448at2"/>
<evidence type="ECO:0000313" key="2">
    <source>
        <dbReference type="Proteomes" id="UP000322025"/>
    </source>
</evidence>
<dbReference type="AlphaFoldDB" id="A0A5M9HYY4"/>
<protein>
    <submittedName>
        <fullName evidence="1">Uncharacterized protein</fullName>
    </submittedName>
</protein>
<sequence>MTFLTHWNYDLFAQADDVDDITWNDLSMNEIFVRVNNCDTSVDEEVLYWRLRKCGMSEADWDAFERSAAARS</sequence>
<proteinExistence type="predicted"/>
<dbReference type="EMBL" id="VMSO01000045">
    <property type="protein sequence ID" value="KAA8500125.1"/>
    <property type="molecule type" value="Genomic_DNA"/>
</dbReference>
<gene>
    <name evidence="1" type="ORF">FNY66_15215</name>
</gene>
<organism evidence="1 2">
    <name type="scientific">Mediterraneibacter catenae</name>
    <dbReference type="NCBI Taxonomy" id="2594882"/>
    <lineage>
        <taxon>Bacteria</taxon>
        <taxon>Bacillati</taxon>
        <taxon>Bacillota</taxon>
        <taxon>Clostridia</taxon>
        <taxon>Lachnospirales</taxon>
        <taxon>Lachnospiraceae</taxon>
        <taxon>Mediterraneibacter</taxon>
    </lineage>
</organism>
<keyword evidence="2" id="KW-1185">Reference proteome</keyword>
<dbReference type="Proteomes" id="UP000322025">
    <property type="component" value="Unassembled WGS sequence"/>
</dbReference>
<accession>A0A5M9HYY4</accession>
<evidence type="ECO:0000313" key="1">
    <source>
        <dbReference type="EMBL" id="KAA8500125.1"/>
    </source>
</evidence>
<name>A0A5M9HYY4_9FIRM</name>
<reference evidence="1" key="1">
    <citation type="submission" date="2019-07" db="EMBL/GenBank/DDBJ databases">
        <authorList>
            <person name="Wongkuna S."/>
            <person name="Scaria J."/>
        </authorList>
    </citation>
    <scope>NUCLEOTIDE SEQUENCE [LARGE SCALE GENOMIC DNA]</scope>
    <source>
        <strain evidence="1">SW178</strain>
    </source>
</reference>
<dbReference type="RefSeq" id="WP_150311665.1">
    <property type="nucleotide sequence ID" value="NZ_VMSO01000045.1"/>
</dbReference>